<dbReference type="EMBL" id="AUZX01003398">
    <property type="protein sequence ID" value="EQD74014.1"/>
    <property type="molecule type" value="Genomic_DNA"/>
</dbReference>
<feature type="domain" description="DNA-directed RNA polymerase subunit 2 hybrid-binding" evidence="7">
    <location>
        <begin position="48"/>
        <end position="92"/>
    </location>
</feature>
<sequence length="92" mass="10202">GGCHHRQDEPAEIPGREDRPAHAAEAAGDQRHRPVRRVRLGRQRDPDGGENISKLVKVKVRNQRIPELGDKFASRHGQKGVIGLIVPPENLP</sequence>
<evidence type="ECO:0000256" key="3">
    <source>
        <dbReference type="ARBA" id="ARBA00022679"/>
    </source>
</evidence>
<dbReference type="InterPro" id="IPR007120">
    <property type="entry name" value="DNA-dir_RNAP_su2_dom"/>
</dbReference>
<reference evidence="8" key="1">
    <citation type="submission" date="2013-08" db="EMBL/GenBank/DDBJ databases">
        <authorList>
            <person name="Mendez C."/>
            <person name="Richter M."/>
            <person name="Ferrer M."/>
            <person name="Sanchez J."/>
        </authorList>
    </citation>
    <scope>NUCLEOTIDE SEQUENCE</scope>
</reference>
<dbReference type="InterPro" id="IPR037033">
    <property type="entry name" value="DNA-dir_RNAP_su2_hyb_sf"/>
</dbReference>
<gene>
    <name evidence="8" type="ORF">B1A_04662</name>
</gene>
<dbReference type="InterPro" id="IPR014724">
    <property type="entry name" value="RNA_pol_RPB2_OB-fold"/>
</dbReference>
<dbReference type="GO" id="GO:0032549">
    <property type="term" value="F:ribonucleoside binding"/>
    <property type="evidence" value="ECO:0007669"/>
    <property type="project" value="InterPro"/>
</dbReference>
<evidence type="ECO:0000256" key="4">
    <source>
        <dbReference type="ARBA" id="ARBA00022695"/>
    </source>
</evidence>
<keyword evidence="5" id="KW-0804">Transcription</keyword>
<dbReference type="GO" id="GO:0003677">
    <property type="term" value="F:DNA binding"/>
    <property type="evidence" value="ECO:0007669"/>
    <property type="project" value="InterPro"/>
</dbReference>
<keyword evidence="2 8" id="KW-0240">DNA-directed RNA polymerase</keyword>
<evidence type="ECO:0000259" key="7">
    <source>
        <dbReference type="Pfam" id="PF00562"/>
    </source>
</evidence>
<evidence type="ECO:0000256" key="6">
    <source>
        <dbReference type="SAM" id="MobiDB-lite"/>
    </source>
</evidence>
<evidence type="ECO:0000313" key="8">
    <source>
        <dbReference type="EMBL" id="EQD74014.1"/>
    </source>
</evidence>
<protein>
    <recommendedName>
        <fullName evidence="1">DNA-directed RNA polymerase</fullName>
        <ecNumber evidence="1">2.7.7.6</ecNumber>
    </recommendedName>
</protein>
<feature type="non-terminal residue" evidence="8">
    <location>
        <position position="1"/>
    </location>
</feature>
<dbReference type="InterPro" id="IPR015712">
    <property type="entry name" value="DNA-dir_RNA_pol_su2"/>
</dbReference>
<reference evidence="8" key="2">
    <citation type="journal article" date="2014" name="ISME J.">
        <title>Microbial stratification in low pH oxic and suboxic macroscopic growths along an acid mine drainage.</title>
        <authorList>
            <person name="Mendez-Garcia C."/>
            <person name="Mesa V."/>
            <person name="Sprenger R.R."/>
            <person name="Richter M."/>
            <person name="Diez M.S."/>
            <person name="Solano J."/>
            <person name="Bargiela R."/>
            <person name="Golyshina O.V."/>
            <person name="Manteca A."/>
            <person name="Ramos J.L."/>
            <person name="Gallego J.R."/>
            <person name="Llorente I."/>
            <person name="Martins Dos Santos V.A."/>
            <person name="Jensen O.N."/>
            <person name="Pelaez A.I."/>
            <person name="Sanchez J."/>
            <person name="Ferrer M."/>
        </authorList>
    </citation>
    <scope>NUCLEOTIDE SEQUENCE</scope>
</reference>
<keyword evidence="4 8" id="KW-0548">Nucleotidyltransferase</keyword>
<dbReference type="SUPFAM" id="SSF64484">
    <property type="entry name" value="beta and beta-prime subunits of DNA dependent RNA-polymerase"/>
    <property type="match status" value="1"/>
</dbReference>
<evidence type="ECO:0000256" key="1">
    <source>
        <dbReference type="ARBA" id="ARBA00012418"/>
    </source>
</evidence>
<dbReference type="EC" id="2.7.7.6" evidence="1"/>
<feature type="region of interest" description="Disordered" evidence="6">
    <location>
        <begin position="1"/>
        <end position="53"/>
    </location>
</feature>
<comment type="caution">
    <text evidence="8">The sequence shown here is derived from an EMBL/GenBank/DDBJ whole genome shotgun (WGS) entry which is preliminary data.</text>
</comment>
<evidence type="ECO:0000256" key="5">
    <source>
        <dbReference type="ARBA" id="ARBA00023163"/>
    </source>
</evidence>
<organism evidence="8">
    <name type="scientific">mine drainage metagenome</name>
    <dbReference type="NCBI Taxonomy" id="410659"/>
    <lineage>
        <taxon>unclassified sequences</taxon>
        <taxon>metagenomes</taxon>
        <taxon>ecological metagenomes</taxon>
    </lineage>
</organism>
<feature type="compositionally biased region" description="Basic and acidic residues" evidence="6">
    <location>
        <begin position="1"/>
        <end position="32"/>
    </location>
</feature>
<dbReference type="GO" id="GO:0003899">
    <property type="term" value="F:DNA-directed RNA polymerase activity"/>
    <property type="evidence" value="ECO:0007669"/>
    <property type="project" value="UniProtKB-EC"/>
</dbReference>
<proteinExistence type="predicted"/>
<dbReference type="GO" id="GO:0006351">
    <property type="term" value="P:DNA-templated transcription"/>
    <property type="evidence" value="ECO:0007669"/>
    <property type="project" value="InterPro"/>
</dbReference>
<dbReference type="GO" id="GO:0000428">
    <property type="term" value="C:DNA-directed RNA polymerase complex"/>
    <property type="evidence" value="ECO:0007669"/>
    <property type="project" value="UniProtKB-KW"/>
</dbReference>
<feature type="non-terminal residue" evidence="8">
    <location>
        <position position="92"/>
    </location>
</feature>
<accession>T1CXL3</accession>
<dbReference type="PANTHER" id="PTHR20856">
    <property type="entry name" value="DNA-DIRECTED RNA POLYMERASE I SUBUNIT 2"/>
    <property type="match status" value="1"/>
</dbReference>
<name>T1CXL3_9ZZZZ</name>
<dbReference type="PROSITE" id="PS01166">
    <property type="entry name" value="RNA_POL_BETA"/>
    <property type="match status" value="1"/>
</dbReference>
<evidence type="ECO:0000256" key="2">
    <source>
        <dbReference type="ARBA" id="ARBA00022478"/>
    </source>
</evidence>
<dbReference type="AlphaFoldDB" id="T1CXL3"/>
<keyword evidence="3 8" id="KW-0808">Transferase</keyword>
<dbReference type="Pfam" id="PF00562">
    <property type="entry name" value="RNA_pol_Rpb2_6"/>
    <property type="match status" value="1"/>
</dbReference>
<dbReference type="Gene3D" id="2.40.270.10">
    <property type="entry name" value="DNA-directed RNA polymerase, subunit 2, domain 6"/>
    <property type="match status" value="1"/>
</dbReference>
<dbReference type="InterPro" id="IPR007121">
    <property type="entry name" value="RNA_pol_bsu_CS"/>
</dbReference>
<dbReference type="Gene3D" id="2.40.50.150">
    <property type="match status" value="1"/>
</dbReference>